<keyword evidence="1" id="KW-0732">Signal</keyword>
<evidence type="ECO:0000256" key="1">
    <source>
        <dbReference type="SAM" id="SignalP"/>
    </source>
</evidence>
<reference evidence="2 3" key="1">
    <citation type="submission" date="2016-11" db="EMBL/GenBank/DDBJ databases">
        <title>Study of marine rhodopsin-containing bacteria.</title>
        <authorList>
            <person name="Yoshizawa S."/>
            <person name="Kumagai Y."/>
            <person name="Kogure K."/>
        </authorList>
    </citation>
    <scope>NUCLEOTIDE SEQUENCE [LARGE SCALE GENOMIC DNA]</scope>
    <source>
        <strain evidence="2 3">SG-29</strain>
    </source>
</reference>
<dbReference type="RefSeq" id="WP_094550748.1">
    <property type="nucleotide sequence ID" value="NZ_MQWB01000001.1"/>
</dbReference>
<evidence type="ECO:0000313" key="3">
    <source>
        <dbReference type="Proteomes" id="UP000216446"/>
    </source>
</evidence>
<proteinExistence type="predicted"/>
<protein>
    <recommendedName>
        <fullName evidence="4">Type 1 periplasmic binding fold superfamily protein</fullName>
    </recommendedName>
</protein>
<dbReference type="InParanoid" id="A0A259U327"/>
<dbReference type="AlphaFoldDB" id="A0A259U327"/>
<organism evidence="2 3">
    <name type="scientific">Rubricoccus marinus</name>
    <dbReference type="NCBI Taxonomy" id="716817"/>
    <lineage>
        <taxon>Bacteria</taxon>
        <taxon>Pseudomonadati</taxon>
        <taxon>Rhodothermota</taxon>
        <taxon>Rhodothermia</taxon>
        <taxon>Rhodothermales</taxon>
        <taxon>Rubricoccaceae</taxon>
        <taxon>Rubricoccus</taxon>
    </lineage>
</organism>
<comment type="caution">
    <text evidence="2">The sequence shown here is derived from an EMBL/GenBank/DDBJ whole genome shotgun (WGS) entry which is preliminary data.</text>
</comment>
<sequence>MFTTRFRSAAALAVLLGLSLTACDSGEPDVDGAGEEELITQVAITLTNADDASDSVTITASDPDGDGAGLTFSPSSITLRPGATYNGTIDLRDTINNESITEEIEEEAEEHLFRYAFAPASGGTITLTDSESDYGSADENGGDFAVGLTFRAAVASGASGSGTMSAVLYHFDDAPKTSSTATSDEIDVDIAFPVSFAAPMTAR</sequence>
<dbReference type="EMBL" id="MQWB01000001">
    <property type="protein sequence ID" value="OZC04362.1"/>
    <property type="molecule type" value="Genomic_DNA"/>
</dbReference>
<gene>
    <name evidence="2" type="ORF">BSZ36_16075</name>
</gene>
<name>A0A259U327_9BACT</name>
<accession>A0A259U327</accession>
<dbReference type="PROSITE" id="PS51257">
    <property type="entry name" value="PROKAR_LIPOPROTEIN"/>
    <property type="match status" value="1"/>
</dbReference>
<feature type="chain" id="PRO_5012085195" description="Type 1 periplasmic binding fold superfamily protein" evidence="1">
    <location>
        <begin position="23"/>
        <end position="203"/>
    </location>
</feature>
<dbReference type="Proteomes" id="UP000216446">
    <property type="component" value="Unassembled WGS sequence"/>
</dbReference>
<evidence type="ECO:0000313" key="2">
    <source>
        <dbReference type="EMBL" id="OZC04362.1"/>
    </source>
</evidence>
<evidence type="ECO:0008006" key="4">
    <source>
        <dbReference type="Google" id="ProtNLM"/>
    </source>
</evidence>
<feature type="signal peptide" evidence="1">
    <location>
        <begin position="1"/>
        <end position="22"/>
    </location>
</feature>
<keyword evidence="3" id="KW-1185">Reference proteome</keyword>
<dbReference type="OrthoDB" id="1524714at2"/>